<dbReference type="RefSeq" id="WP_015009003.1">
    <property type="nucleotide sequence ID" value="NC_018704.1"/>
</dbReference>
<dbReference type="KEGG" id="axl:AXY_02650"/>
<feature type="transmembrane region" description="Helical" evidence="1">
    <location>
        <begin position="7"/>
        <end position="23"/>
    </location>
</feature>
<feature type="transmembrane region" description="Helical" evidence="1">
    <location>
        <begin position="29"/>
        <end position="46"/>
    </location>
</feature>
<organism evidence="2 3">
    <name type="scientific">Amphibacillus xylanus (strain ATCC 51415 / DSM 6626 / JCM 7361 / LMG 17667 / NBRC 15112 / Ep01)</name>
    <dbReference type="NCBI Taxonomy" id="698758"/>
    <lineage>
        <taxon>Bacteria</taxon>
        <taxon>Bacillati</taxon>
        <taxon>Bacillota</taxon>
        <taxon>Bacilli</taxon>
        <taxon>Bacillales</taxon>
        <taxon>Bacillaceae</taxon>
        <taxon>Amphibacillus</taxon>
    </lineage>
</organism>
<accession>K0IZK4</accession>
<gene>
    <name evidence="2" type="ordered locus">AXY_02650</name>
</gene>
<sequence length="86" mass="10361">MDNRVKMIIMVIIYALVFRFYLFSEDRHALHFGLGVAITFILISRFRHFKDRQLNGRAYFLLSVAYYVIFTLYTWYIQPIVSSWIA</sequence>
<dbReference type="EMBL" id="AP012050">
    <property type="protein sequence ID" value="BAM46397.1"/>
    <property type="molecule type" value="Genomic_DNA"/>
</dbReference>
<keyword evidence="3" id="KW-1185">Reference proteome</keyword>
<evidence type="ECO:0000313" key="3">
    <source>
        <dbReference type="Proteomes" id="UP000006294"/>
    </source>
</evidence>
<dbReference type="OrthoDB" id="2934657at2"/>
<feature type="transmembrane region" description="Helical" evidence="1">
    <location>
        <begin position="58"/>
        <end position="77"/>
    </location>
</feature>
<dbReference type="STRING" id="698758.AXY_02650"/>
<name>K0IZK4_AMPXN</name>
<keyword evidence="1" id="KW-0472">Membrane</keyword>
<evidence type="ECO:0000313" key="2">
    <source>
        <dbReference type="EMBL" id="BAM46397.1"/>
    </source>
</evidence>
<evidence type="ECO:0000256" key="1">
    <source>
        <dbReference type="SAM" id="Phobius"/>
    </source>
</evidence>
<dbReference type="HOGENOM" id="CLU_2490968_0_0_9"/>
<proteinExistence type="predicted"/>
<dbReference type="Proteomes" id="UP000006294">
    <property type="component" value="Chromosome"/>
</dbReference>
<reference evidence="2 3" key="1">
    <citation type="submission" date="2011-01" db="EMBL/GenBank/DDBJ databases">
        <title>Whole genome sequence of Amphibacillus xylinus NBRC 15112.</title>
        <authorList>
            <person name="Nakazawa H."/>
            <person name="Katano Y."/>
            <person name="Nakamura S."/>
            <person name="Sasagawa M."/>
            <person name="Fukada J."/>
            <person name="Arai T."/>
            <person name="Sasakura N."/>
            <person name="Mochizuki D."/>
            <person name="Hosoyama A."/>
            <person name="Harada K."/>
            <person name="Horikawa H."/>
            <person name="Kato Y."/>
            <person name="Harada T."/>
            <person name="Sasaki K."/>
            <person name="Sekiguchi M."/>
            <person name="Hodoyama M."/>
            <person name="Nishiko R."/>
            <person name="Narita H."/>
            <person name="Hanamaki A."/>
            <person name="Hata C."/>
            <person name="Konno Y."/>
            <person name="Niimura Y."/>
            <person name="Yamazaki S."/>
            <person name="Fujita N."/>
        </authorList>
    </citation>
    <scope>NUCLEOTIDE SEQUENCE [LARGE SCALE GENOMIC DNA]</scope>
    <source>
        <strain evidence="3">ATCC 51415 / DSM 6626 / JCM 7361 / LMG 17667 / NBRC 15112 / Ep01</strain>
    </source>
</reference>
<protein>
    <submittedName>
        <fullName evidence="2">Uncharacterized protein</fullName>
    </submittedName>
</protein>
<keyword evidence="1" id="KW-0812">Transmembrane</keyword>
<dbReference type="AlphaFoldDB" id="K0IZK4"/>
<keyword evidence="1" id="KW-1133">Transmembrane helix</keyword>